<comment type="caution">
    <text evidence="4">The sequence shown here is derived from an EMBL/GenBank/DDBJ whole genome shotgun (WGS) entry which is preliminary data.</text>
</comment>
<dbReference type="Pfam" id="PF13639">
    <property type="entry name" value="zf-RING_2"/>
    <property type="match status" value="2"/>
</dbReference>
<dbReference type="SUPFAM" id="SSF57850">
    <property type="entry name" value="RING/U-box"/>
    <property type="match status" value="2"/>
</dbReference>
<keyword evidence="1" id="KW-0479">Metal-binding</keyword>
<dbReference type="Gene3D" id="3.30.40.10">
    <property type="entry name" value="Zinc/RING finger domain, C3HC4 (zinc finger)"/>
    <property type="match status" value="2"/>
</dbReference>
<feature type="transmembrane region" description="Helical" evidence="2">
    <location>
        <begin position="191"/>
        <end position="214"/>
    </location>
</feature>
<dbReference type="GO" id="GO:0008270">
    <property type="term" value="F:zinc ion binding"/>
    <property type="evidence" value="ECO:0007669"/>
    <property type="project" value="UniProtKB-KW"/>
</dbReference>
<protein>
    <recommendedName>
        <fullName evidence="3">RING-type domain-containing protein</fullName>
    </recommendedName>
</protein>
<dbReference type="CDD" id="cd16461">
    <property type="entry name" value="RING-H2_EL5-like"/>
    <property type="match status" value="1"/>
</dbReference>
<dbReference type="PANTHER" id="PTHR46719">
    <property type="entry name" value="TRANSCRIPTION FACTOR C2H2 FAMILY-RELATED"/>
    <property type="match status" value="1"/>
</dbReference>
<evidence type="ECO:0000313" key="5">
    <source>
        <dbReference type="Proteomes" id="UP000824120"/>
    </source>
</evidence>
<dbReference type="OrthoDB" id="8062037at2759"/>
<dbReference type="EMBL" id="JACXVP010000010">
    <property type="protein sequence ID" value="KAG5583175.1"/>
    <property type="molecule type" value="Genomic_DNA"/>
</dbReference>
<dbReference type="AlphaFoldDB" id="A0A9J5X5Y5"/>
<dbReference type="SMART" id="SM00184">
    <property type="entry name" value="RING"/>
    <property type="match status" value="2"/>
</dbReference>
<keyword evidence="2" id="KW-0812">Transmembrane</keyword>
<dbReference type="Proteomes" id="UP000824120">
    <property type="component" value="Chromosome 10"/>
</dbReference>
<sequence>MNTTTTISDPNSGTGWFLGSEQIRGFDYAIGVSASIVLLFATITMTSYFCTRNQTPQRMINRDDNNCVDVEMRIDEATLLSYPKLLYSEAKVNYYKDSSSTTSTCCSICLGDYNDNDMLRLLHDCGHLFHLKCVDPWLMLNPTCPICRTSPLPTPQSTPLAEVAPLGSRPSGLMLHSNTDGFLGSGHIGGFGYGIGVSVGILLLITTITLTSYFCTRNQTTELPPPRRIHRINRSTLQHDGQDDNNNCIVDIIGIDETTLLSYPKLLYSEAKVNHKDTTASCCSICLADYKNKDMLRLLPDCEHLFHLKCVDPWLMLNPSCPVCRTSPLPTPQSTPLAEVVPLATRPLG</sequence>
<gene>
    <name evidence="4" type="ORF">H5410_053802</name>
</gene>
<keyword evidence="1" id="KW-0863">Zinc-finger</keyword>
<feature type="domain" description="RING-type" evidence="3">
    <location>
        <begin position="283"/>
        <end position="325"/>
    </location>
</feature>
<keyword evidence="2" id="KW-1133">Transmembrane helix</keyword>
<evidence type="ECO:0000256" key="2">
    <source>
        <dbReference type="SAM" id="Phobius"/>
    </source>
</evidence>
<dbReference type="InterPro" id="IPR001841">
    <property type="entry name" value="Znf_RING"/>
</dbReference>
<reference evidence="4 5" key="1">
    <citation type="submission" date="2020-09" db="EMBL/GenBank/DDBJ databases">
        <title>De no assembly of potato wild relative species, Solanum commersonii.</title>
        <authorList>
            <person name="Cho K."/>
        </authorList>
    </citation>
    <scope>NUCLEOTIDE SEQUENCE [LARGE SCALE GENOMIC DNA]</scope>
    <source>
        <strain evidence="4">LZ3.2</strain>
        <tissue evidence="4">Leaf</tissue>
    </source>
</reference>
<proteinExistence type="predicted"/>
<feature type="transmembrane region" description="Helical" evidence="2">
    <location>
        <begin position="28"/>
        <end position="50"/>
    </location>
</feature>
<dbReference type="PROSITE" id="PS50089">
    <property type="entry name" value="ZF_RING_2"/>
    <property type="match status" value="2"/>
</dbReference>
<keyword evidence="5" id="KW-1185">Reference proteome</keyword>
<organism evidence="4 5">
    <name type="scientific">Solanum commersonii</name>
    <name type="common">Commerson's wild potato</name>
    <name type="synonym">Commerson's nightshade</name>
    <dbReference type="NCBI Taxonomy" id="4109"/>
    <lineage>
        <taxon>Eukaryota</taxon>
        <taxon>Viridiplantae</taxon>
        <taxon>Streptophyta</taxon>
        <taxon>Embryophyta</taxon>
        <taxon>Tracheophyta</taxon>
        <taxon>Spermatophyta</taxon>
        <taxon>Magnoliopsida</taxon>
        <taxon>eudicotyledons</taxon>
        <taxon>Gunneridae</taxon>
        <taxon>Pentapetalae</taxon>
        <taxon>asterids</taxon>
        <taxon>lamiids</taxon>
        <taxon>Solanales</taxon>
        <taxon>Solanaceae</taxon>
        <taxon>Solanoideae</taxon>
        <taxon>Solaneae</taxon>
        <taxon>Solanum</taxon>
    </lineage>
</organism>
<accession>A0A9J5X5Y5</accession>
<dbReference type="InterPro" id="IPR045899">
    <property type="entry name" value="ATL71-like"/>
</dbReference>
<feature type="domain" description="RING-type" evidence="3">
    <location>
        <begin position="106"/>
        <end position="148"/>
    </location>
</feature>
<dbReference type="InterPro" id="IPR013083">
    <property type="entry name" value="Znf_RING/FYVE/PHD"/>
</dbReference>
<dbReference type="PANTHER" id="PTHR46719:SF25">
    <property type="entry name" value="RING-H2 FINGER PROTEIN ATL70-LIKE"/>
    <property type="match status" value="1"/>
</dbReference>
<keyword evidence="2" id="KW-0472">Membrane</keyword>
<evidence type="ECO:0000256" key="1">
    <source>
        <dbReference type="PROSITE-ProRule" id="PRU00175"/>
    </source>
</evidence>
<evidence type="ECO:0000313" key="4">
    <source>
        <dbReference type="EMBL" id="KAG5583175.1"/>
    </source>
</evidence>
<name>A0A9J5X5Y5_SOLCO</name>
<evidence type="ECO:0000259" key="3">
    <source>
        <dbReference type="PROSITE" id="PS50089"/>
    </source>
</evidence>
<keyword evidence="1" id="KW-0862">Zinc</keyword>